<proteinExistence type="predicted"/>
<feature type="non-terminal residue" evidence="2">
    <location>
        <position position="1"/>
    </location>
</feature>
<feature type="compositionally biased region" description="Polar residues" evidence="1">
    <location>
        <begin position="227"/>
        <end position="246"/>
    </location>
</feature>
<dbReference type="Gene3D" id="1.10.10.10">
    <property type="entry name" value="Winged helix-like DNA-binding domain superfamily/Winged helix DNA-binding domain"/>
    <property type="match status" value="1"/>
</dbReference>
<name>A0A3R7YJ49_9EURY</name>
<sequence>PQNHQYYVSQPHVPHVDQQQVNPQLIHNQNGQTSNPNIPQNQVQYPQQIQPNTAYTQAPPPQFTYQPPQQQVNTQYHGVNTQPQPQIQYHQSNVNNPQVPLTSSQDPSGINTGSHSQVVPPYTPTTDQVHQQEQQPKIDSLKQKLTDTTLTISERLELFLKYEYPRVWFTSQDIQQHYERIYGTIKLSTVSTYLSRMYRKKLLDRRGNRTQRQYMYIGDRDGEDTLNVPQPQQNTESSEPNNNQFHEGTHLI</sequence>
<feature type="compositionally biased region" description="Polar residues" evidence="1">
    <location>
        <begin position="92"/>
        <end position="117"/>
    </location>
</feature>
<dbReference type="AlphaFoldDB" id="A0A3R7YJ49"/>
<protein>
    <submittedName>
        <fullName evidence="2">Uncharacterized protein</fullName>
    </submittedName>
</protein>
<organism evidence="2 3">
    <name type="scientific">Methanosalsum natronophilum</name>
    <dbReference type="NCBI Taxonomy" id="768733"/>
    <lineage>
        <taxon>Archaea</taxon>
        <taxon>Methanobacteriati</taxon>
        <taxon>Methanobacteriota</taxon>
        <taxon>Stenosarchaea group</taxon>
        <taxon>Methanomicrobia</taxon>
        <taxon>Methanosarcinales</taxon>
        <taxon>Methanosarcinaceae</taxon>
        <taxon>Methanosalsum</taxon>
    </lineage>
</organism>
<evidence type="ECO:0000256" key="1">
    <source>
        <dbReference type="SAM" id="MobiDB-lite"/>
    </source>
</evidence>
<gene>
    <name evidence="2" type="ORF">D5R95_02740</name>
</gene>
<dbReference type="Proteomes" id="UP000284763">
    <property type="component" value="Unassembled WGS sequence"/>
</dbReference>
<feature type="region of interest" description="Disordered" evidence="1">
    <location>
        <begin position="92"/>
        <end position="127"/>
    </location>
</feature>
<evidence type="ECO:0000313" key="3">
    <source>
        <dbReference type="Proteomes" id="UP000284763"/>
    </source>
</evidence>
<feature type="region of interest" description="Disordered" evidence="1">
    <location>
        <begin position="52"/>
        <end position="71"/>
    </location>
</feature>
<dbReference type="InterPro" id="IPR036388">
    <property type="entry name" value="WH-like_DNA-bd_sf"/>
</dbReference>
<accession>A0A3R7YJ49</accession>
<evidence type="ECO:0000313" key="2">
    <source>
        <dbReference type="EMBL" id="RQD88787.1"/>
    </source>
</evidence>
<dbReference type="EMBL" id="QZAB01000185">
    <property type="protein sequence ID" value="RQD88787.1"/>
    <property type="molecule type" value="Genomic_DNA"/>
</dbReference>
<reference evidence="2 3" key="1">
    <citation type="submission" date="2018-08" db="EMBL/GenBank/DDBJ databases">
        <title>The metabolism and importance of syntrophic acetate oxidation coupled to methane or sulfide production in haloalkaline environments.</title>
        <authorList>
            <person name="Timmers P.H.A."/>
            <person name="Vavourakis C.D."/>
            <person name="Sorokin D.Y."/>
            <person name="Sinninghe Damste J.S."/>
            <person name="Muyzer G."/>
            <person name="Stams A.J.M."/>
            <person name="Plugge C.M."/>
        </authorList>
    </citation>
    <scope>NUCLEOTIDE SEQUENCE [LARGE SCALE GENOMIC DNA]</scope>
    <source>
        <strain evidence="2">MSAO_Arc3</strain>
    </source>
</reference>
<comment type="caution">
    <text evidence="2">The sequence shown here is derived from an EMBL/GenBank/DDBJ whole genome shotgun (WGS) entry which is preliminary data.</text>
</comment>
<feature type="region of interest" description="Disordered" evidence="1">
    <location>
        <begin position="218"/>
        <end position="252"/>
    </location>
</feature>